<dbReference type="PANTHER" id="PTHR34384">
    <property type="entry name" value="L-2,3-DIAMINOPROPANOATE--CITRATE LIGASE"/>
    <property type="match status" value="1"/>
</dbReference>
<evidence type="ECO:0000259" key="3">
    <source>
        <dbReference type="Pfam" id="PF06276"/>
    </source>
</evidence>
<sequence>MHTTQLIAERATFQSFANCYLREINPGMAVRHVDGDGRTVEGIEWTLAAPRIILRAEITSRSACGPCHFGTLWTRPVTDPQWRSVEPMSALPWLVQDACRLFEGSQRESARAYELGLMLRVLQSYQHTAENIEVARPLSADRFTFLEAEQSIVYGHWLHPTPKSRQGMTFWQQETYAPEYSGHFRLSYFAAADHLVRQDSARTQTAAAIVRSLVPAGLAQERLRSGETLVPMHPLQADALMLDPDIQGLIESGSLRPLGSFGPAFSATSSVRTVYSPDHPWMLKFSLPVRITNSLRINRRHELEAGVAIAKLVDRAGIAARYGTFGIIQDPAYITLDLPDREESGFEIILRENPFVQGRDRGIATIAALTADLLPGRASLLSQIVRRLADATAQSLSRVATIWFERYLDHALEPLLRLYDDFGIALEAHQQNSLVDVSTGFPSAFYYRDNQGFYLAESHRASLAALVPETERIDGLYFDEAEIRDRFAYYAIVNQVFSIISRMGHDGLADEEALLSLLRRRLATLALVMTGAGRRFAESLLHAPTIASKANLRARLFGVDELQAHDTSSLYRRISNPLWDGEQAAIERQVHAIAS</sequence>
<dbReference type="EMBL" id="WHSB02000001">
    <property type="protein sequence ID" value="MCQ4629114.1"/>
    <property type="molecule type" value="Genomic_DNA"/>
</dbReference>
<dbReference type="InterPro" id="IPR007310">
    <property type="entry name" value="Aerobactin_biosyn_IucA/IucC_N"/>
</dbReference>
<proteinExistence type="inferred from homology"/>
<evidence type="ECO:0008006" key="6">
    <source>
        <dbReference type="Google" id="ProtNLM"/>
    </source>
</evidence>
<accession>A0ABT1R1S5</accession>
<feature type="domain" description="Aerobactin siderophore biosynthesis IucA/IucC N-terminal" evidence="2">
    <location>
        <begin position="144"/>
        <end position="370"/>
    </location>
</feature>
<protein>
    <recommendedName>
        <fullName evidence="6">Siderophore synthetase component</fullName>
    </recommendedName>
</protein>
<reference evidence="4" key="1">
    <citation type="submission" date="2021-07" db="EMBL/GenBank/DDBJ databases">
        <title>Shinella sp. nov., a novel member of the genus Shinella from water.</title>
        <authorList>
            <person name="Deng Y."/>
        </authorList>
    </citation>
    <scope>NUCLEOTIDE SEQUENCE</scope>
    <source>
        <strain evidence="4">CPCC 100929</strain>
    </source>
</reference>
<dbReference type="InterPro" id="IPR037455">
    <property type="entry name" value="LucA/IucC-like"/>
</dbReference>
<evidence type="ECO:0000256" key="1">
    <source>
        <dbReference type="ARBA" id="ARBA00007832"/>
    </source>
</evidence>
<gene>
    <name evidence="4" type="ORF">GB927_003640</name>
</gene>
<organism evidence="4 5">
    <name type="scientific">Shinella lacus</name>
    <dbReference type="NCBI Taxonomy" id="2654216"/>
    <lineage>
        <taxon>Bacteria</taxon>
        <taxon>Pseudomonadati</taxon>
        <taxon>Pseudomonadota</taxon>
        <taxon>Alphaproteobacteria</taxon>
        <taxon>Hyphomicrobiales</taxon>
        <taxon>Rhizobiaceae</taxon>
        <taxon>Shinella</taxon>
    </lineage>
</organism>
<evidence type="ECO:0000313" key="5">
    <source>
        <dbReference type="Proteomes" id="UP000996601"/>
    </source>
</evidence>
<name>A0ABT1R1S5_9HYPH</name>
<dbReference type="Proteomes" id="UP000996601">
    <property type="component" value="Unassembled WGS sequence"/>
</dbReference>
<feature type="domain" description="Aerobactin siderophore biosynthesis IucA/IucC-like C-terminal" evidence="3">
    <location>
        <begin position="402"/>
        <end position="562"/>
    </location>
</feature>
<dbReference type="Pfam" id="PF06276">
    <property type="entry name" value="FhuF"/>
    <property type="match status" value="1"/>
</dbReference>
<dbReference type="PANTHER" id="PTHR34384:SF5">
    <property type="entry name" value="L-2,3-DIAMINOPROPANOATE--CITRATE LIGASE"/>
    <property type="match status" value="1"/>
</dbReference>
<dbReference type="RefSeq" id="WP_256115217.1">
    <property type="nucleotide sequence ID" value="NZ_WHSB02000001.1"/>
</dbReference>
<keyword evidence="5" id="KW-1185">Reference proteome</keyword>
<comment type="caution">
    <text evidence="4">The sequence shown here is derived from an EMBL/GenBank/DDBJ whole genome shotgun (WGS) entry which is preliminary data.</text>
</comment>
<evidence type="ECO:0000313" key="4">
    <source>
        <dbReference type="EMBL" id="MCQ4629114.1"/>
    </source>
</evidence>
<dbReference type="Gene3D" id="1.10.510.40">
    <property type="match status" value="1"/>
</dbReference>
<comment type="similarity">
    <text evidence="1">Belongs to the IucA/IucC family.</text>
</comment>
<evidence type="ECO:0000259" key="2">
    <source>
        <dbReference type="Pfam" id="PF04183"/>
    </source>
</evidence>
<dbReference type="Pfam" id="PF04183">
    <property type="entry name" value="IucA_IucC"/>
    <property type="match status" value="1"/>
</dbReference>
<dbReference type="InterPro" id="IPR022770">
    <property type="entry name" value="IucA/IucC-like_C"/>
</dbReference>